<feature type="transmembrane region" description="Helical" evidence="1">
    <location>
        <begin position="18"/>
        <end position="35"/>
    </location>
</feature>
<keyword evidence="1" id="KW-0472">Membrane</keyword>
<name>A0A0S3SKL8_PHAAN</name>
<dbReference type="EMBL" id="AP015040">
    <property type="protein sequence ID" value="BAT93383.1"/>
    <property type="molecule type" value="Genomic_DNA"/>
</dbReference>
<keyword evidence="1" id="KW-0812">Transmembrane</keyword>
<sequence>MLCSVHKIDRFWNSTHKIYFLYLYPLLVLYSHSHVFEKMFPSYEKVLMKMIFLFVILLSMNMATARVPLSISEPHKPNGRFLGGADPIGHNFLPRRPPSP</sequence>
<accession>A0A0S3SKL8</accession>
<protein>
    <submittedName>
        <fullName evidence="2">Uncharacterized protein</fullName>
    </submittedName>
</protein>
<gene>
    <name evidence="2" type="primary">Vigan.07G233300</name>
    <name evidence="2" type="ORF">VIGAN_07233300</name>
</gene>
<keyword evidence="3" id="KW-1185">Reference proteome</keyword>
<evidence type="ECO:0000313" key="3">
    <source>
        <dbReference type="Proteomes" id="UP000291084"/>
    </source>
</evidence>
<reference evidence="2 3" key="1">
    <citation type="journal article" date="2015" name="Sci. Rep.">
        <title>The power of single molecule real-time sequencing technology in the de novo assembly of a eukaryotic genome.</title>
        <authorList>
            <person name="Sakai H."/>
            <person name="Naito K."/>
            <person name="Ogiso-Tanaka E."/>
            <person name="Takahashi Y."/>
            <person name="Iseki K."/>
            <person name="Muto C."/>
            <person name="Satou K."/>
            <person name="Teruya K."/>
            <person name="Shiroma A."/>
            <person name="Shimoji M."/>
            <person name="Hirano T."/>
            <person name="Itoh T."/>
            <person name="Kaga A."/>
            <person name="Tomooka N."/>
        </authorList>
    </citation>
    <scope>NUCLEOTIDE SEQUENCE [LARGE SCALE GENOMIC DNA]</scope>
    <source>
        <strain evidence="3">cv. Shumari</strain>
    </source>
</reference>
<organism evidence="2 3">
    <name type="scientific">Vigna angularis var. angularis</name>
    <dbReference type="NCBI Taxonomy" id="157739"/>
    <lineage>
        <taxon>Eukaryota</taxon>
        <taxon>Viridiplantae</taxon>
        <taxon>Streptophyta</taxon>
        <taxon>Embryophyta</taxon>
        <taxon>Tracheophyta</taxon>
        <taxon>Spermatophyta</taxon>
        <taxon>Magnoliopsida</taxon>
        <taxon>eudicotyledons</taxon>
        <taxon>Gunneridae</taxon>
        <taxon>Pentapetalae</taxon>
        <taxon>rosids</taxon>
        <taxon>fabids</taxon>
        <taxon>Fabales</taxon>
        <taxon>Fabaceae</taxon>
        <taxon>Papilionoideae</taxon>
        <taxon>50 kb inversion clade</taxon>
        <taxon>NPAAA clade</taxon>
        <taxon>indigoferoid/millettioid clade</taxon>
        <taxon>Phaseoleae</taxon>
        <taxon>Vigna</taxon>
    </lineage>
</organism>
<dbReference type="AlphaFoldDB" id="A0A0S3SKL8"/>
<keyword evidence="1" id="KW-1133">Transmembrane helix</keyword>
<dbReference type="Proteomes" id="UP000291084">
    <property type="component" value="Chromosome 7"/>
</dbReference>
<evidence type="ECO:0000256" key="1">
    <source>
        <dbReference type="SAM" id="Phobius"/>
    </source>
</evidence>
<proteinExistence type="predicted"/>
<feature type="transmembrane region" description="Helical" evidence="1">
    <location>
        <begin position="47"/>
        <end position="69"/>
    </location>
</feature>
<evidence type="ECO:0000313" key="2">
    <source>
        <dbReference type="EMBL" id="BAT93383.1"/>
    </source>
</evidence>